<gene>
    <name evidence="2" type="ORF">SMAX5B_002603</name>
</gene>
<dbReference type="InterPro" id="IPR004344">
    <property type="entry name" value="TTL/TTLL_fam"/>
</dbReference>
<evidence type="ECO:0000313" key="2">
    <source>
        <dbReference type="EMBL" id="AWP09313.1"/>
    </source>
</evidence>
<dbReference type="PANTHER" id="PTHR46810">
    <property type="entry name" value="INACTIVE POLYGLYCYLASE TTLL10"/>
    <property type="match status" value="1"/>
</dbReference>
<dbReference type="EMBL" id="CP026253">
    <property type="protein sequence ID" value="AWP09313.1"/>
    <property type="molecule type" value="Genomic_DNA"/>
</dbReference>
<protein>
    <submittedName>
        <fullName evidence="2">Putative inactive polyglycylase TTLL10</fullName>
    </submittedName>
</protein>
<accession>A0A2U9BZN5</accession>
<feature type="compositionally biased region" description="Acidic residues" evidence="1">
    <location>
        <begin position="14"/>
        <end position="30"/>
    </location>
</feature>
<feature type="region of interest" description="Disordered" evidence="1">
    <location>
        <begin position="1"/>
        <end position="112"/>
    </location>
</feature>
<evidence type="ECO:0000256" key="1">
    <source>
        <dbReference type="SAM" id="MobiDB-lite"/>
    </source>
</evidence>
<organism evidence="2 3">
    <name type="scientific">Scophthalmus maximus</name>
    <name type="common">Turbot</name>
    <name type="synonym">Psetta maxima</name>
    <dbReference type="NCBI Taxonomy" id="52904"/>
    <lineage>
        <taxon>Eukaryota</taxon>
        <taxon>Metazoa</taxon>
        <taxon>Chordata</taxon>
        <taxon>Craniata</taxon>
        <taxon>Vertebrata</taxon>
        <taxon>Euteleostomi</taxon>
        <taxon>Actinopterygii</taxon>
        <taxon>Neopterygii</taxon>
        <taxon>Teleostei</taxon>
        <taxon>Neoteleostei</taxon>
        <taxon>Acanthomorphata</taxon>
        <taxon>Carangaria</taxon>
        <taxon>Pleuronectiformes</taxon>
        <taxon>Pleuronectoidei</taxon>
        <taxon>Scophthalmidae</taxon>
        <taxon>Scophthalmus</taxon>
    </lineage>
</organism>
<dbReference type="AlphaFoldDB" id="A0A2U9BZN5"/>
<feature type="compositionally biased region" description="Basic and acidic residues" evidence="1">
    <location>
        <begin position="38"/>
        <end position="59"/>
    </location>
</feature>
<reference evidence="2 3" key="1">
    <citation type="submission" date="2017-12" db="EMBL/GenBank/DDBJ databases">
        <title>Integrating genomic resources of turbot (Scophthalmus maximus) in depth evaluation of genetic and physical mapping variation across individuals.</title>
        <authorList>
            <person name="Martinez P."/>
        </authorList>
    </citation>
    <scope>NUCLEOTIDE SEQUENCE [LARGE SCALE GENOMIC DNA]</scope>
</reference>
<evidence type="ECO:0000313" key="3">
    <source>
        <dbReference type="Proteomes" id="UP000246464"/>
    </source>
</evidence>
<feature type="compositionally biased region" description="Polar residues" evidence="1">
    <location>
        <begin position="559"/>
        <end position="574"/>
    </location>
</feature>
<feature type="compositionally biased region" description="Polar residues" evidence="1">
    <location>
        <begin position="75"/>
        <end position="97"/>
    </location>
</feature>
<dbReference type="Pfam" id="PF03133">
    <property type="entry name" value="TTL"/>
    <property type="match status" value="1"/>
</dbReference>
<sequence>MSSESWAGSRSEGQGEDPQPEEKQDEEAEKEEAGAPSQDKRRTESPRREAALSLDHRGMQEVTSQGGVEKVQRAETPTLTARVRFSNTTVNQESPARQSDKYSVQHPDDPRGPGPFYFFRGSNGAEIVSSYCESRGWKRIYNKNREDFKLKWCETKSSVNYCNFREGEQLLYQIPNNKVLTTKIGLLSSLREYERVCSKVNHGRGLSPGHADIHSAFSPGCVVLYRRLKMEEFIPTTFRMDVREEREAFFGQQEGVRSNSESCMWICKPTGLNQGRGIFLLKSQDDIDAFRLKLQHMEESQANKMHHCQPQARIVQHYIQNPLLLKGKKFDVRSYLLIACTAPYMVFFRHGYVRLTCDLYDPSSSKLSDHLTNQHMQKKNPLYSQLKEDTVWSMESFNAYVNHRFQVAKGLPRDWVLGAFAKHMQRIMTQCFFAVKSKLDRRLGLFDLIGCDFMVDEDFKVWLLEMNCNPALHTNCEVLKEVIPSTVAETLDVTLEIFNKCRLRQGLLPLTSQGEFVLLYSGADSAPACNRSDTNTEFPHKTTKKTQKTEGRRCKSGMEGNNVSAASPDNCATVSESGEGRGRSKSGRRPASAADASPLFQSSSSVQRSSNPHSSSTQAARGKKLQPRVQFKLSKCTVHAGAKTHSETRQKTQAVTLLPPASESSEGLSVRGSPETAALFPPQARHPASVDQCERGEEPAEKQLREDTKSLVCERKEEL</sequence>
<dbReference type="PROSITE" id="PS51221">
    <property type="entry name" value="TTL"/>
    <property type="match status" value="1"/>
</dbReference>
<dbReference type="GO" id="GO:0070737">
    <property type="term" value="F:protein-glycine ligase activity, elongating"/>
    <property type="evidence" value="ECO:0007669"/>
    <property type="project" value="TreeGrafter"/>
</dbReference>
<dbReference type="SUPFAM" id="SSF56059">
    <property type="entry name" value="Glutathione synthetase ATP-binding domain-like"/>
    <property type="match status" value="1"/>
</dbReference>
<dbReference type="Gene3D" id="3.30.470.20">
    <property type="entry name" value="ATP-grasp fold, B domain"/>
    <property type="match status" value="1"/>
</dbReference>
<dbReference type="STRING" id="52904.ENSSMAP00000013886"/>
<dbReference type="PANTHER" id="PTHR46810:SF1">
    <property type="entry name" value="INACTIVE POLYGLYCYLASE TTLL10"/>
    <property type="match status" value="1"/>
</dbReference>
<name>A0A2U9BZN5_SCOMX</name>
<keyword evidence="3" id="KW-1185">Reference proteome</keyword>
<dbReference type="InterPro" id="IPR027752">
    <property type="entry name" value="TTLL10"/>
</dbReference>
<feature type="compositionally biased region" description="Low complexity" evidence="1">
    <location>
        <begin position="602"/>
        <end position="616"/>
    </location>
</feature>
<proteinExistence type="predicted"/>
<feature type="region of interest" description="Disordered" evidence="1">
    <location>
        <begin position="530"/>
        <end position="719"/>
    </location>
</feature>
<dbReference type="Proteomes" id="UP000246464">
    <property type="component" value="Chromosome 11"/>
</dbReference>
<feature type="compositionally biased region" description="Basic and acidic residues" evidence="1">
    <location>
        <begin position="692"/>
        <end position="719"/>
    </location>
</feature>